<evidence type="ECO:0000313" key="3">
    <source>
        <dbReference type="EMBL" id="QDP20433.1"/>
    </source>
</evidence>
<evidence type="ECO:0000259" key="2">
    <source>
        <dbReference type="PROSITE" id="PS50830"/>
    </source>
</evidence>
<feature type="region of interest" description="Disordered" evidence="1">
    <location>
        <begin position="152"/>
        <end position="188"/>
    </location>
</feature>
<dbReference type="KEGG" id="sxa:FMM02_10995"/>
<organism evidence="3 4">
    <name type="scientific">Sphingomonas xanthus</name>
    <dbReference type="NCBI Taxonomy" id="2594473"/>
    <lineage>
        <taxon>Bacteria</taxon>
        <taxon>Pseudomonadati</taxon>
        <taxon>Pseudomonadota</taxon>
        <taxon>Alphaproteobacteria</taxon>
        <taxon>Sphingomonadales</taxon>
        <taxon>Sphingomonadaceae</taxon>
        <taxon>Sphingomonas</taxon>
    </lineage>
</organism>
<dbReference type="PANTHER" id="PTHR12302:SF26">
    <property type="entry name" value="BLR1266 PROTEIN"/>
    <property type="match status" value="1"/>
</dbReference>
<keyword evidence="4" id="KW-1185">Reference proteome</keyword>
<sequence length="236" mass="25095">MLNQLLFAAMIAAASNGVDPVVGTATAGDGDSLDIGDVRVRLFGIDAPELSQTCQKGGQSWDCGRDAKDRLASLVQGREVRCVPTGFDVHGRTIARCSAGGVDLNRAMVASGYALAFRRYSHDYVSAEQSAKLGKKGLWAGTFQAPSEVRAEQGVGRASGRGTKAAGSSARSQSQRRPMAALSSSRGCNIKGNHSRKGEFIYHLPGMPYYAQTRAEAMFCSEAEARAAGYRRAKVR</sequence>
<dbReference type="InterPro" id="IPR035437">
    <property type="entry name" value="SNase_OB-fold_sf"/>
</dbReference>
<accession>A0A516IU51</accession>
<evidence type="ECO:0000313" key="4">
    <source>
        <dbReference type="Proteomes" id="UP000321857"/>
    </source>
</evidence>
<feature type="compositionally biased region" description="Low complexity" evidence="1">
    <location>
        <begin position="165"/>
        <end position="177"/>
    </location>
</feature>
<dbReference type="Proteomes" id="UP000321857">
    <property type="component" value="Chromosome"/>
</dbReference>
<dbReference type="PANTHER" id="PTHR12302">
    <property type="entry name" value="EBNA2 BINDING PROTEIN P100"/>
    <property type="match status" value="1"/>
</dbReference>
<dbReference type="Pfam" id="PF00565">
    <property type="entry name" value="SNase"/>
    <property type="match status" value="1"/>
</dbReference>
<feature type="domain" description="TNase-like" evidence="2">
    <location>
        <begin position="29"/>
        <end position="141"/>
    </location>
</feature>
<name>A0A516IU51_9SPHN</name>
<dbReference type="Gene3D" id="2.40.50.90">
    <property type="match status" value="1"/>
</dbReference>
<gene>
    <name evidence="3" type="ORF">FMM02_10995</name>
</gene>
<dbReference type="AlphaFoldDB" id="A0A516IU51"/>
<reference evidence="3 4" key="1">
    <citation type="submission" date="2019-07" db="EMBL/GenBank/DDBJ databases">
        <title>Sphingomonas AE3 Genome sequencing and assembly.</title>
        <authorList>
            <person name="Kim H."/>
        </authorList>
    </citation>
    <scope>NUCLEOTIDE SEQUENCE [LARGE SCALE GENOMIC DNA]</scope>
    <source>
        <strain evidence="3 4">AE3</strain>
    </source>
</reference>
<dbReference type="EMBL" id="CP041659">
    <property type="protein sequence ID" value="QDP20433.1"/>
    <property type="molecule type" value="Genomic_DNA"/>
</dbReference>
<dbReference type="RefSeq" id="WP_147494881.1">
    <property type="nucleotide sequence ID" value="NZ_CP041659.1"/>
</dbReference>
<dbReference type="SMART" id="SM00318">
    <property type="entry name" value="SNc"/>
    <property type="match status" value="1"/>
</dbReference>
<dbReference type="InterPro" id="IPR016071">
    <property type="entry name" value="Staphylococal_nuclease_OB-fold"/>
</dbReference>
<protein>
    <submittedName>
        <fullName evidence="3">Thermonuclease family protein</fullName>
    </submittedName>
</protein>
<proteinExistence type="predicted"/>
<dbReference type="OrthoDB" id="9805504at2"/>
<dbReference type="SUPFAM" id="SSF50199">
    <property type="entry name" value="Staphylococcal nuclease"/>
    <property type="match status" value="1"/>
</dbReference>
<dbReference type="PROSITE" id="PS50830">
    <property type="entry name" value="TNASE_3"/>
    <property type="match status" value="1"/>
</dbReference>
<evidence type="ECO:0000256" key="1">
    <source>
        <dbReference type="SAM" id="MobiDB-lite"/>
    </source>
</evidence>